<keyword evidence="1 4" id="KW-0808">Transferase</keyword>
<feature type="domain" description="N-acetyltransferase" evidence="3">
    <location>
        <begin position="1"/>
        <end position="154"/>
    </location>
</feature>
<dbReference type="InterPro" id="IPR050832">
    <property type="entry name" value="Bact_Acetyltransf"/>
</dbReference>
<dbReference type="PROSITE" id="PS51186">
    <property type="entry name" value="GNAT"/>
    <property type="match status" value="2"/>
</dbReference>
<proteinExistence type="predicted"/>
<dbReference type="SUPFAM" id="SSF55729">
    <property type="entry name" value="Acyl-CoA N-acyltransferases (Nat)"/>
    <property type="match status" value="2"/>
</dbReference>
<reference evidence="4 5" key="1">
    <citation type="submission" date="2019-12" db="EMBL/GenBank/DDBJ databases">
        <title>Defluviitalea raffinosedens, isolated from a biogas fermenter, genome sequencing and characterization.</title>
        <authorList>
            <person name="Rettenmaier R."/>
            <person name="Schneider M."/>
            <person name="Neuhaus K."/>
            <person name="Liebl W."/>
            <person name="Zverlov V."/>
        </authorList>
    </citation>
    <scope>NUCLEOTIDE SEQUENCE [LARGE SCALE GENOMIC DNA]</scope>
    <source>
        <strain evidence="4 5">249c-K6</strain>
    </source>
</reference>
<protein>
    <submittedName>
        <fullName evidence="4">GNAT family N-acetyltransferase</fullName>
    </submittedName>
</protein>
<comment type="caution">
    <text evidence="4">The sequence shown here is derived from an EMBL/GenBank/DDBJ whole genome shotgun (WGS) entry which is preliminary data.</text>
</comment>
<evidence type="ECO:0000313" key="5">
    <source>
        <dbReference type="Proteomes" id="UP000483018"/>
    </source>
</evidence>
<feature type="domain" description="N-acetyltransferase" evidence="3">
    <location>
        <begin position="157"/>
        <end position="305"/>
    </location>
</feature>
<evidence type="ECO:0000256" key="2">
    <source>
        <dbReference type="ARBA" id="ARBA00023315"/>
    </source>
</evidence>
<evidence type="ECO:0000256" key="1">
    <source>
        <dbReference type="ARBA" id="ARBA00022679"/>
    </source>
</evidence>
<evidence type="ECO:0000313" key="4">
    <source>
        <dbReference type="EMBL" id="KAE9632009.1"/>
    </source>
</evidence>
<dbReference type="PANTHER" id="PTHR43877:SF1">
    <property type="entry name" value="ACETYLTRANSFERASE"/>
    <property type="match status" value="1"/>
</dbReference>
<dbReference type="InterPro" id="IPR000182">
    <property type="entry name" value="GNAT_dom"/>
</dbReference>
<dbReference type="CDD" id="cd04301">
    <property type="entry name" value="NAT_SF"/>
    <property type="match status" value="1"/>
</dbReference>
<sequence>MEVRSFNDDYHEVGQLVLNAQVNKETYFFYPVYKTVEEMKKDWEGKELILMVAEEDNQIIGFGGLDLVRKEGNPNADLYGILVNPLYRSQGVGSALMEALIRKAKEVGIRSIYAQIETDNEEGIDFLIKHGFEYKRSFFRMEMNEPIFQEVNCPEGIEIRRSKAIKDKAQFLETYEEIFGNPKDGEKQLAILSDPNHSHEIFLMYRVSRSTGKEKLIGFCGVESIEEDGKMNRRIDTLGVIDKYGRRGMGKVLYMTVLNYYWSLPDTRKISITLKSSSENVKKFYLSCGMEETQSTETYKYEIED</sequence>
<dbReference type="RefSeq" id="WP_158741186.1">
    <property type="nucleotide sequence ID" value="NZ_WSLF01000011.1"/>
</dbReference>
<evidence type="ECO:0000259" key="3">
    <source>
        <dbReference type="PROSITE" id="PS51186"/>
    </source>
</evidence>
<keyword evidence="5" id="KW-1185">Reference proteome</keyword>
<dbReference type="OrthoDB" id="7163760at2"/>
<name>A0A7C8LII4_9FIRM</name>
<dbReference type="Pfam" id="PF00583">
    <property type="entry name" value="Acetyltransf_1"/>
    <property type="match status" value="2"/>
</dbReference>
<dbReference type="InterPro" id="IPR016181">
    <property type="entry name" value="Acyl_CoA_acyltransferase"/>
</dbReference>
<dbReference type="PANTHER" id="PTHR43877">
    <property type="entry name" value="AMINOALKYLPHOSPHONATE N-ACETYLTRANSFERASE-RELATED-RELATED"/>
    <property type="match status" value="1"/>
</dbReference>
<keyword evidence="2" id="KW-0012">Acyltransferase</keyword>
<dbReference type="Proteomes" id="UP000483018">
    <property type="component" value="Unassembled WGS sequence"/>
</dbReference>
<dbReference type="Gene3D" id="3.40.630.30">
    <property type="match status" value="2"/>
</dbReference>
<accession>A0A7C8LII4</accession>
<gene>
    <name evidence="4" type="ORF">GND95_10860</name>
</gene>
<dbReference type="EMBL" id="WSLF01000011">
    <property type="protein sequence ID" value="KAE9632009.1"/>
    <property type="molecule type" value="Genomic_DNA"/>
</dbReference>
<organism evidence="4 5">
    <name type="scientific">Defluviitalea raffinosedens</name>
    <dbReference type="NCBI Taxonomy" id="1450156"/>
    <lineage>
        <taxon>Bacteria</taxon>
        <taxon>Bacillati</taxon>
        <taxon>Bacillota</taxon>
        <taxon>Clostridia</taxon>
        <taxon>Lachnospirales</taxon>
        <taxon>Defluviitaleaceae</taxon>
        <taxon>Defluviitalea</taxon>
    </lineage>
</organism>
<dbReference type="AlphaFoldDB" id="A0A7C8LII4"/>
<dbReference type="GO" id="GO:0016747">
    <property type="term" value="F:acyltransferase activity, transferring groups other than amino-acyl groups"/>
    <property type="evidence" value="ECO:0007669"/>
    <property type="project" value="InterPro"/>
</dbReference>